<keyword evidence="2" id="KW-0808">Transferase</keyword>
<protein>
    <submittedName>
        <fullName evidence="2">Group II intron reverse transcriptase/maturase</fullName>
    </submittedName>
</protein>
<dbReference type="InterPro" id="IPR043502">
    <property type="entry name" value="DNA/RNA_pol_sf"/>
</dbReference>
<keyword evidence="3" id="KW-1185">Reference proteome</keyword>
<dbReference type="CDD" id="cd01651">
    <property type="entry name" value="RT_G2_intron"/>
    <property type="match status" value="1"/>
</dbReference>
<dbReference type="EMBL" id="FAOZ01000025">
    <property type="protein sequence ID" value="CUU59121.1"/>
    <property type="molecule type" value="Genomic_DNA"/>
</dbReference>
<organism evidence="2 3">
    <name type="scientific">Parafrankia irregularis</name>
    <dbReference type="NCBI Taxonomy" id="795642"/>
    <lineage>
        <taxon>Bacteria</taxon>
        <taxon>Bacillati</taxon>
        <taxon>Actinomycetota</taxon>
        <taxon>Actinomycetes</taxon>
        <taxon>Frankiales</taxon>
        <taxon>Frankiaceae</taxon>
        <taxon>Parafrankia</taxon>
    </lineage>
</organism>
<gene>
    <name evidence="2" type="ORF">Ga0074812_1259</name>
</gene>
<dbReference type="Pfam" id="PF08388">
    <property type="entry name" value="GIIM"/>
    <property type="match status" value="1"/>
</dbReference>
<evidence type="ECO:0000313" key="2">
    <source>
        <dbReference type="EMBL" id="CUU59121.1"/>
    </source>
</evidence>
<dbReference type="GO" id="GO:0003964">
    <property type="term" value="F:RNA-directed DNA polymerase activity"/>
    <property type="evidence" value="ECO:0007669"/>
    <property type="project" value="UniProtKB-KW"/>
</dbReference>
<keyword evidence="2" id="KW-0548">Nucleotidyltransferase</keyword>
<dbReference type="AlphaFoldDB" id="A0A0S4QU48"/>
<name>A0A0S4QU48_9ACTN</name>
<proteinExistence type="predicted"/>
<dbReference type="PROSITE" id="PS50878">
    <property type="entry name" value="RT_POL"/>
    <property type="match status" value="1"/>
</dbReference>
<accession>A0A0S4QU48</accession>
<dbReference type="InterPro" id="IPR000477">
    <property type="entry name" value="RT_dom"/>
</dbReference>
<dbReference type="RefSeq" id="WP_235498449.1">
    <property type="nucleotide sequence ID" value="NZ_FAOZ01000025.1"/>
</dbReference>
<dbReference type="Proteomes" id="UP000198802">
    <property type="component" value="Unassembled WGS sequence"/>
</dbReference>
<dbReference type="Pfam" id="PF00078">
    <property type="entry name" value="RVT_1"/>
    <property type="match status" value="1"/>
</dbReference>
<evidence type="ECO:0000313" key="3">
    <source>
        <dbReference type="Proteomes" id="UP000198802"/>
    </source>
</evidence>
<sequence>MSGPASRGKSFKVPKQLVWDAWLKVKENGGAPGVDGVTVEQFEANVKDRLYVLWNRMSSGSYFPGPVRAMEIPKNDGKGGVRVLGIPNVADRVAQTVLKLALEPTVEPVFHRNSFGYRPGRSQRQALEVCRKRCWSHDWVVDLDVRKFFDTVPWEQLLKAVAYHTDQKWVLIYVERCLKAPMKHADGTLEERTMGTVQGGPFSPLAANIYLHWGLDAWMAREFPAVPFERWADDVVFHCVSLEQAKEVRDAVAARLVEVGLEAHPDKTRIVYCKDSNRGGDHENTSFTFLSYTFRPRVAWNKTQKKRFTSFIPGAAPDRVTSFSREMHDLRLHRRTNLTLDQLAANINPRVAGWMAYFTMFYPSVVLPVGRRIDSHLVRWARKKYKRLTGSGFGHGIERQMYAASSTIRSYGEDRMSVSSSATRGPGCRWCWRGPGCGICVVRPVPTATRRWEYRRYYSP</sequence>
<evidence type="ECO:0000259" key="1">
    <source>
        <dbReference type="PROSITE" id="PS50878"/>
    </source>
</evidence>
<dbReference type="SUPFAM" id="SSF56672">
    <property type="entry name" value="DNA/RNA polymerases"/>
    <property type="match status" value="1"/>
</dbReference>
<dbReference type="InterPro" id="IPR030931">
    <property type="entry name" value="Group_II_RT_mat"/>
</dbReference>
<feature type="domain" description="Reverse transcriptase" evidence="1">
    <location>
        <begin position="53"/>
        <end position="294"/>
    </location>
</feature>
<keyword evidence="2" id="KW-0695">RNA-directed DNA polymerase</keyword>
<reference evidence="3" key="1">
    <citation type="submission" date="2015-11" db="EMBL/GenBank/DDBJ databases">
        <authorList>
            <person name="Varghese N."/>
        </authorList>
    </citation>
    <scope>NUCLEOTIDE SEQUENCE [LARGE SCALE GENOMIC DNA]</scope>
    <source>
        <strain evidence="3">DSM 45899</strain>
    </source>
</reference>
<dbReference type="PANTHER" id="PTHR34047">
    <property type="entry name" value="NUCLEAR INTRON MATURASE 1, MITOCHONDRIAL-RELATED"/>
    <property type="match status" value="1"/>
</dbReference>
<dbReference type="NCBIfam" id="TIGR04416">
    <property type="entry name" value="group_II_RT_mat"/>
    <property type="match status" value="1"/>
</dbReference>
<dbReference type="PANTHER" id="PTHR34047:SF3">
    <property type="entry name" value="BLR2052 PROTEIN"/>
    <property type="match status" value="1"/>
</dbReference>
<dbReference type="InterPro" id="IPR013597">
    <property type="entry name" value="Mat_intron_G2"/>
</dbReference>
<dbReference type="InterPro" id="IPR051083">
    <property type="entry name" value="GrpII_Intron_Splice-Mob/Def"/>
</dbReference>